<dbReference type="Pfam" id="PF02674">
    <property type="entry name" value="Colicin_V"/>
    <property type="match status" value="1"/>
</dbReference>
<keyword evidence="2 5" id="KW-0812">Transmembrane</keyword>
<organism evidence="6 7">
    <name type="scientific">Desulfobacula phenolica</name>
    <dbReference type="NCBI Taxonomy" id="90732"/>
    <lineage>
        <taxon>Bacteria</taxon>
        <taxon>Pseudomonadati</taxon>
        <taxon>Thermodesulfobacteriota</taxon>
        <taxon>Desulfobacteria</taxon>
        <taxon>Desulfobacterales</taxon>
        <taxon>Desulfobacteraceae</taxon>
        <taxon>Desulfobacula</taxon>
    </lineage>
</organism>
<gene>
    <name evidence="6" type="ORF">SAMN04487931_10129</name>
</gene>
<feature type="transmembrane region" description="Helical" evidence="5">
    <location>
        <begin position="65"/>
        <end position="89"/>
    </location>
</feature>
<dbReference type="Proteomes" id="UP000199608">
    <property type="component" value="Unassembled WGS sequence"/>
</dbReference>
<evidence type="ECO:0000256" key="4">
    <source>
        <dbReference type="ARBA" id="ARBA00023136"/>
    </source>
</evidence>
<feature type="transmembrane region" description="Helical" evidence="5">
    <location>
        <begin position="6"/>
        <end position="21"/>
    </location>
</feature>
<sequence>MNAFDIAVIVIVSFCLIRGLFRGLIGEVSGIIGVAAGFYGAYTYYPLITPYAESWIENPGIRNIAVFFLLFCAVLIAVSIASVLIRKFLNLVFLGWIDRTFGLVFGAAKGILIVSVLFIMITTFLPKDSSFLAGSKFSPYVAQVSKTMTVFLSQNTRKDFLKKLEGIL</sequence>
<keyword evidence="4 5" id="KW-0472">Membrane</keyword>
<dbReference type="GO" id="GO:0009403">
    <property type="term" value="P:toxin biosynthetic process"/>
    <property type="evidence" value="ECO:0007669"/>
    <property type="project" value="InterPro"/>
</dbReference>
<dbReference type="EMBL" id="FNLL01000001">
    <property type="protein sequence ID" value="SDT83823.1"/>
    <property type="molecule type" value="Genomic_DNA"/>
</dbReference>
<evidence type="ECO:0000256" key="5">
    <source>
        <dbReference type="SAM" id="Phobius"/>
    </source>
</evidence>
<dbReference type="InterPro" id="IPR052719">
    <property type="entry name" value="CvpA-like"/>
</dbReference>
<name>A0A1H2DLN7_9BACT</name>
<dbReference type="PANTHER" id="PTHR36926:SF1">
    <property type="entry name" value="COLICIN V PRODUCTION PROTEIN"/>
    <property type="match status" value="1"/>
</dbReference>
<dbReference type="AlphaFoldDB" id="A0A1H2DLN7"/>
<dbReference type="InterPro" id="IPR003825">
    <property type="entry name" value="Colicin-V_CvpA"/>
</dbReference>
<keyword evidence="3 5" id="KW-1133">Transmembrane helix</keyword>
<dbReference type="PANTHER" id="PTHR36926">
    <property type="entry name" value="COLICIN V PRODUCTION PROTEIN"/>
    <property type="match status" value="1"/>
</dbReference>
<evidence type="ECO:0000256" key="2">
    <source>
        <dbReference type="ARBA" id="ARBA00022692"/>
    </source>
</evidence>
<proteinExistence type="predicted"/>
<dbReference type="RefSeq" id="WP_092229320.1">
    <property type="nucleotide sequence ID" value="NZ_FNLL01000001.1"/>
</dbReference>
<evidence type="ECO:0000256" key="3">
    <source>
        <dbReference type="ARBA" id="ARBA00022989"/>
    </source>
</evidence>
<reference evidence="7" key="1">
    <citation type="submission" date="2016-10" db="EMBL/GenBank/DDBJ databases">
        <authorList>
            <person name="Varghese N."/>
            <person name="Submissions S."/>
        </authorList>
    </citation>
    <scope>NUCLEOTIDE SEQUENCE [LARGE SCALE GENOMIC DNA]</scope>
    <source>
        <strain evidence="7">DSM 3384</strain>
    </source>
</reference>
<keyword evidence="7" id="KW-1185">Reference proteome</keyword>
<evidence type="ECO:0000256" key="1">
    <source>
        <dbReference type="ARBA" id="ARBA00004141"/>
    </source>
</evidence>
<feature type="transmembrane region" description="Helical" evidence="5">
    <location>
        <begin position="101"/>
        <end position="125"/>
    </location>
</feature>
<dbReference type="GO" id="GO:0016020">
    <property type="term" value="C:membrane"/>
    <property type="evidence" value="ECO:0007669"/>
    <property type="project" value="UniProtKB-SubCell"/>
</dbReference>
<comment type="subcellular location">
    <subcellularLocation>
        <location evidence="1">Membrane</location>
        <topology evidence="1">Multi-pass membrane protein</topology>
    </subcellularLocation>
</comment>
<evidence type="ECO:0000313" key="6">
    <source>
        <dbReference type="EMBL" id="SDT83823.1"/>
    </source>
</evidence>
<evidence type="ECO:0000313" key="7">
    <source>
        <dbReference type="Proteomes" id="UP000199608"/>
    </source>
</evidence>
<protein>
    <submittedName>
        <fullName evidence="6">Membrane protein required for colicin V production</fullName>
    </submittedName>
</protein>
<accession>A0A1H2DLN7</accession>
<feature type="transmembrane region" description="Helical" evidence="5">
    <location>
        <begin position="28"/>
        <end position="45"/>
    </location>
</feature>